<keyword evidence="3" id="KW-1185">Reference proteome</keyword>
<evidence type="ECO:0008006" key="4">
    <source>
        <dbReference type="Google" id="ProtNLM"/>
    </source>
</evidence>
<evidence type="ECO:0000256" key="1">
    <source>
        <dbReference type="SAM" id="Phobius"/>
    </source>
</evidence>
<organism evidence="2 3">
    <name type="scientific">Datura stramonium</name>
    <name type="common">Jimsonweed</name>
    <name type="synonym">Common thornapple</name>
    <dbReference type="NCBI Taxonomy" id="4076"/>
    <lineage>
        <taxon>Eukaryota</taxon>
        <taxon>Viridiplantae</taxon>
        <taxon>Streptophyta</taxon>
        <taxon>Embryophyta</taxon>
        <taxon>Tracheophyta</taxon>
        <taxon>Spermatophyta</taxon>
        <taxon>Magnoliopsida</taxon>
        <taxon>eudicotyledons</taxon>
        <taxon>Gunneridae</taxon>
        <taxon>Pentapetalae</taxon>
        <taxon>asterids</taxon>
        <taxon>lamiids</taxon>
        <taxon>Solanales</taxon>
        <taxon>Solanaceae</taxon>
        <taxon>Solanoideae</taxon>
        <taxon>Datureae</taxon>
        <taxon>Datura</taxon>
    </lineage>
</organism>
<reference evidence="2 3" key="1">
    <citation type="journal article" date="2021" name="BMC Genomics">
        <title>Datura genome reveals duplications of psychoactive alkaloid biosynthetic genes and high mutation rate following tissue culture.</title>
        <authorList>
            <person name="Rajewski A."/>
            <person name="Carter-House D."/>
            <person name="Stajich J."/>
            <person name="Litt A."/>
        </authorList>
    </citation>
    <scope>NUCLEOTIDE SEQUENCE [LARGE SCALE GENOMIC DNA]</scope>
    <source>
        <strain evidence="2">AR-01</strain>
    </source>
</reference>
<dbReference type="Proteomes" id="UP000823775">
    <property type="component" value="Unassembled WGS sequence"/>
</dbReference>
<feature type="transmembrane region" description="Helical" evidence="1">
    <location>
        <begin position="111"/>
        <end position="132"/>
    </location>
</feature>
<protein>
    <recommendedName>
        <fullName evidence="4">Secreted protein</fullName>
    </recommendedName>
</protein>
<accession>A0ABS8WR33</accession>
<proteinExistence type="predicted"/>
<comment type="caution">
    <text evidence="2">The sequence shown here is derived from an EMBL/GenBank/DDBJ whole genome shotgun (WGS) entry which is preliminary data.</text>
</comment>
<keyword evidence="1" id="KW-0812">Transmembrane</keyword>
<feature type="transmembrane region" description="Helical" evidence="1">
    <location>
        <begin position="7"/>
        <end position="28"/>
    </location>
</feature>
<feature type="non-terminal residue" evidence="2">
    <location>
        <position position="133"/>
    </location>
</feature>
<keyword evidence="1" id="KW-0472">Membrane</keyword>
<name>A0ABS8WR33_DATST</name>
<keyword evidence="1" id="KW-1133">Transmembrane helix</keyword>
<gene>
    <name evidence="2" type="ORF">HAX54_002172</name>
</gene>
<sequence>MSSKAKYLLTLSFVARSSVILMLSKILYLSSFPSRRKPQGEVTPHVELCSVRSHVFFILRNSASGALRTPCHELSREVPHCATLCSARFHQFPDLAKFSLLSFHLAHMTNFIASCHFALRALIFFPYLAIILG</sequence>
<evidence type="ECO:0000313" key="3">
    <source>
        <dbReference type="Proteomes" id="UP000823775"/>
    </source>
</evidence>
<evidence type="ECO:0000313" key="2">
    <source>
        <dbReference type="EMBL" id="MCE3215382.1"/>
    </source>
</evidence>
<dbReference type="EMBL" id="JACEIK010010989">
    <property type="protein sequence ID" value="MCE3215382.1"/>
    <property type="molecule type" value="Genomic_DNA"/>
</dbReference>